<gene>
    <name evidence="1" type="ORF">C5L23_000305</name>
</gene>
<dbReference type="Pfam" id="PF05534">
    <property type="entry name" value="HicB"/>
    <property type="match status" value="1"/>
</dbReference>
<accession>A0A4R5N7W5</accession>
<dbReference type="EMBL" id="PUFI01000014">
    <property type="protein sequence ID" value="TDG67999.1"/>
    <property type="molecule type" value="Genomic_DNA"/>
</dbReference>
<evidence type="ECO:0008006" key="3">
    <source>
        <dbReference type="Google" id="ProtNLM"/>
    </source>
</evidence>
<sequence length="116" mass="13217">MKDKDTTKSGHIPLRIDPALHEEIARRAALENRSVNNFLQQVIVDGLKPQSFEDRQFVGQAVHGENIDLESRLVKVAGIYYRYLIDNADEAKHDAEYVIIESNGNILTLREIKESN</sequence>
<evidence type="ECO:0000313" key="2">
    <source>
        <dbReference type="Proteomes" id="UP000295681"/>
    </source>
</evidence>
<evidence type="ECO:0000313" key="1">
    <source>
        <dbReference type="EMBL" id="TDG67999.1"/>
    </source>
</evidence>
<dbReference type="SUPFAM" id="SSF47598">
    <property type="entry name" value="Ribbon-helix-helix"/>
    <property type="match status" value="1"/>
</dbReference>
<dbReference type="InterPro" id="IPR010985">
    <property type="entry name" value="Ribbon_hlx_hlx"/>
</dbReference>
<protein>
    <recommendedName>
        <fullName evidence="3">Toxin-antitoxin system HicB family antitoxin</fullName>
    </recommendedName>
</protein>
<dbReference type="InterPro" id="IPR008651">
    <property type="entry name" value="Uncharacterised_HicB"/>
</dbReference>
<reference evidence="1 2" key="1">
    <citation type="journal article" date="2019" name="Appl. Microbiol. Biotechnol.">
        <title>Uncovering carbohydrate metabolism through a genotype-phenotype association study of 56 lactic acid bacteria genomes.</title>
        <authorList>
            <person name="Buron-Moles G."/>
            <person name="Chailyan A."/>
            <person name="Dolejs I."/>
            <person name="Forster J."/>
            <person name="Miks M.H."/>
        </authorList>
    </citation>
    <scope>NUCLEOTIDE SEQUENCE [LARGE SCALE GENOMIC DNA]</scope>
    <source>
        <strain evidence="1 2">ATCC 700006</strain>
    </source>
</reference>
<dbReference type="STRING" id="907931.GCA_000165675_01054"/>
<dbReference type="Proteomes" id="UP000295681">
    <property type="component" value="Unassembled WGS sequence"/>
</dbReference>
<dbReference type="AlphaFoldDB" id="A0A4R5N7W5"/>
<name>A0A4R5N7W5_9LACO</name>
<comment type="caution">
    <text evidence="1">The sequence shown here is derived from an EMBL/GenBank/DDBJ whole genome shotgun (WGS) entry which is preliminary data.</text>
</comment>
<dbReference type="GO" id="GO:0006355">
    <property type="term" value="P:regulation of DNA-templated transcription"/>
    <property type="evidence" value="ECO:0007669"/>
    <property type="project" value="InterPro"/>
</dbReference>
<proteinExistence type="predicted"/>
<organism evidence="1 2">
    <name type="scientific">Leuconostoc fallax</name>
    <dbReference type="NCBI Taxonomy" id="1251"/>
    <lineage>
        <taxon>Bacteria</taxon>
        <taxon>Bacillati</taxon>
        <taxon>Bacillota</taxon>
        <taxon>Bacilli</taxon>
        <taxon>Lactobacillales</taxon>
        <taxon>Lactobacillaceae</taxon>
        <taxon>Leuconostoc</taxon>
    </lineage>
</organism>
<dbReference type="RefSeq" id="WP_010007904.1">
    <property type="nucleotide sequence ID" value="NZ_JAGYGP010000001.1"/>
</dbReference>
<keyword evidence="2" id="KW-1185">Reference proteome</keyword>